<dbReference type="RefSeq" id="WP_272175251.1">
    <property type="nucleotide sequence ID" value="NZ_JAQOSK010000004.1"/>
</dbReference>
<name>A0ABT5FRW8_9ACTN</name>
<feature type="transmembrane region" description="Helical" evidence="1">
    <location>
        <begin position="139"/>
        <end position="156"/>
    </location>
</feature>
<feature type="transmembrane region" description="Helical" evidence="1">
    <location>
        <begin position="112"/>
        <end position="133"/>
    </location>
</feature>
<keyword evidence="1" id="KW-1133">Transmembrane helix</keyword>
<dbReference type="EMBL" id="JAQOSK010000004">
    <property type="protein sequence ID" value="MDC2955289.1"/>
    <property type="molecule type" value="Genomic_DNA"/>
</dbReference>
<organism evidence="2 3">
    <name type="scientific">Streptomyces gilvifuscus</name>
    <dbReference type="NCBI Taxonomy" id="1550617"/>
    <lineage>
        <taxon>Bacteria</taxon>
        <taxon>Bacillati</taxon>
        <taxon>Actinomycetota</taxon>
        <taxon>Actinomycetes</taxon>
        <taxon>Kitasatosporales</taxon>
        <taxon>Streptomycetaceae</taxon>
        <taxon>Streptomyces</taxon>
    </lineage>
</organism>
<dbReference type="Proteomes" id="UP001221328">
    <property type="component" value="Unassembled WGS sequence"/>
</dbReference>
<feature type="transmembrane region" description="Helical" evidence="1">
    <location>
        <begin position="12"/>
        <end position="31"/>
    </location>
</feature>
<keyword evidence="3" id="KW-1185">Reference proteome</keyword>
<reference evidence="2 3" key="1">
    <citation type="journal article" date="2015" name="Int. J. Syst. Evol. Microbiol.">
        <title>Streptomyces gilvifuscus sp. nov., an actinomycete that produces antibacterial compounds isolated from soil.</title>
        <authorList>
            <person name="Nguyen T.M."/>
            <person name="Kim J."/>
        </authorList>
    </citation>
    <scope>NUCLEOTIDE SEQUENCE [LARGE SCALE GENOMIC DNA]</scope>
    <source>
        <strain evidence="2 3">T113</strain>
    </source>
</reference>
<comment type="caution">
    <text evidence="2">The sequence shown here is derived from an EMBL/GenBank/DDBJ whole genome shotgun (WGS) entry which is preliminary data.</text>
</comment>
<protein>
    <submittedName>
        <fullName evidence="2">Uncharacterized protein</fullName>
    </submittedName>
</protein>
<sequence length="180" mass="20343">MSALKRRLDSSLTAQAVLAFLMALAITAPFSRPDEHPASWLLRSALYTAVGVAVMVVQRRRIGRATGADPRRLADLDRKIRHREVPSDPEERAVMRRLVAEHLRRMERGDRWLPYSLGLMGLIAVGVLVLGAVTGSLSLPVFCAVLMIGMCCWILWMRRRSLDRCRHMQAALREQDERVS</sequence>
<proteinExistence type="predicted"/>
<keyword evidence="1" id="KW-0472">Membrane</keyword>
<accession>A0ABT5FRW8</accession>
<gene>
    <name evidence="2" type="ORF">PO587_12520</name>
</gene>
<keyword evidence="1" id="KW-0812">Transmembrane</keyword>
<evidence type="ECO:0000313" key="3">
    <source>
        <dbReference type="Proteomes" id="UP001221328"/>
    </source>
</evidence>
<feature type="transmembrane region" description="Helical" evidence="1">
    <location>
        <begin position="37"/>
        <end position="57"/>
    </location>
</feature>
<evidence type="ECO:0000313" key="2">
    <source>
        <dbReference type="EMBL" id="MDC2955289.1"/>
    </source>
</evidence>
<evidence type="ECO:0000256" key="1">
    <source>
        <dbReference type="SAM" id="Phobius"/>
    </source>
</evidence>